<dbReference type="Pfam" id="PF23216">
    <property type="entry name" value="WHD_CYT4"/>
    <property type="match status" value="1"/>
</dbReference>
<dbReference type="Pfam" id="PF23214">
    <property type="entry name" value="SH3_CYT4"/>
    <property type="match status" value="1"/>
</dbReference>
<reference evidence="3" key="2">
    <citation type="submission" date="2023-06" db="EMBL/GenBank/DDBJ databases">
        <authorList>
            <consortium name="Lawrence Berkeley National Laboratory"/>
            <person name="Haridas S."/>
            <person name="Hensen N."/>
            <person name="Bonometti L."/>
            <person name="Westerberg I."/>
            <person name="Brannstrom I.O."/>
            <person name="Guillou S."/>
            <person name="Cros-Aarteil S."/>
            <person name="Calhoun S."/>
            <person name="Kuo A."/>
            <person name="Mondo S."/>
            <person name="Pangilinan J."/>
            <person name="Riley R."/>
            <person name="Labutti K."/>
            <person name="Andreopoulos B."/>
            <person name="Lipzen A."/>
            <person name="Chen C."/>
            <person name="Yanf M."/>
            <person name="Daum C."/>
            <person name="Ng V."/>
            <person name="Clum A."/>
            <person name="Steindorff A."/>
            <person name="Ohm R."/>
            <person name="Martin F."/>
            <person name="Silar P."/>
            <person name="Natvig D."/>
            <person name="Lalanne C."/>
            <person name="Gautier V."/>
            <person name="Ament-Velasquez S.L."/>
            <person name="Kruys A."/>
            <person name="Hutchinson M.I."/>
            <person name="Powell A.J."/>
            <person name="Barry K."/>
            <person name="Miller A.N."/>
            <person name="Grigoriev I.V."/>
            <person name="Debuchy R."/>
            <person name="Gladieux P."/>
            <person name="Thoren M.H."/>
            <person name="Johannesson H."/>
        </authorList>
    </citation>
    <scope>NUCLEOTIDE SEQUENCE</scope>
    <source>
        <strain evidence="3">SMH4131-1</strain>
    </source>
</reference>
<name>A0AAE0J5N1_9PEZI</name>
<dbReference type="InterPro" id="IPR012340">
    <property type="entry name" value="NA-bd_OB-fold"/>
</dbReference>
<dbReference type="GO" id="GO:0003723">
    <property type="term" value="F:RNA binding"/>
    <property type="evidence" value="ECO:0007669"/>
    <property type="project" value="InterPro"/>
</dbReference>
<dbReference type="EMBL" id="JAUEPO010000001">
    <property type="protein sequence ID" value="KAK3337402.1"/>
    <property type="molecule type" value="Genomic_DNA"/>
</dbReference>
<evidence type="ECO:0000256" key="1">
    <source>
        <dbReference type="SAM" id="MobiDB-lite"/>
    </source>
</evidence>
<dbReference type="InterPro" id="IPR001900">
    <property type="entry name" value="RNase_II/R"/>
</dbReference>
<organism evidence="3 4">
    <name type="scientific">Cercophora scortea</name>
    <dbReference type="NCBI Taxonomy" id="314031"/>
    <lineage>
        <taxon>Eukaryota</taxon>
        <taxon>Fungi</taxon>
        <taxon>Dikarya</taxon>
        <taxon>Ascomycota</taxon>
        <taxon>Pezizomycotina</taxon>
        <taxon>Sordariomycetes</taxon>
        <taxon>Sordariomycetidae</taxon>
        <taxon>Sordariales</taxon>
        <taxon>Lasiosphaeriaceae</taxon>
        <taxon>Cercophora</taxon>
    </lineage>
</organism>
<dbReference type="InterPro" id="IPR057912">
    <property type="entry name" value="OB_CYT4_C"/>
</dbReference>
<accession>A0AAE0J5N1</accession>
<dbReference type="SUPFAM" id="SSF50249">
    <property type="entry name" value="Nucleic acid-binding proteins"/>
    <property type="match status" value="1"/>
</dbReference>
<dbReference type="AlphaFoldDB" id="A0AAE0J5N1"/>
<dbReference type="GO" id="GO:0000932">
    <property type="term" value="C:P-body"/>
    <property type="evidence" value="ECO:0007669"/>
    <property type="project" value="TreeGrafter"/>
</dbReference>
<dbReference type="InterPro" id="IPR056625">
    <property type="entry name" value="SH3_CYT4"/>
</dbReference>
<sequence length="922" mass="102932">MTNLDLEFDGFEDPDDLLLAQLDPNDPVNLDSTTASLSAGDLLEVSDDGWCIPLLAVCLGTFNGHCHFYTSSGKWFTRHAIRTRFVVKNFIADPAELQPLVDALPSKAADGHVLDLLQELKVSPSRDIGAGLMQKMNRFQYEARTVRQLHSKTLTRAAKILAHSERLMTLSQIADALFPPRARGAPHHSPEALYAVHTTLSLDEVGFRPVDQSGRPHRSFLYLVAAPDDVVNTMAVEQMAREFCRPVALTDGSQLRQFVRMARKLIDDSRLDREWSRCGIIGPSRREGAVRRSPRWTTTDRRILQFMQQWAASERFSPTSRLHWIGATVLRNTRRYNEAELLDPSTGWTFLQEIGWITPWDIHSRHKLRLPGVELDRRGSIVKKGDEDESRGLVVPPEELGPDRLAPLRRDFAGATVYCIDSESAEDIDDGVSIEEAGGGEYWIHVHVADPASRIAPDSEVAKQASYMAQTAYLPGYHQFMLGGGVFRDTFSLAPDRPSLTFSARLTEAGHLVDHTVTPGVLRDVVYMTPESVSAVTGSPDPTSAIPGDSFEVGTPPSTSQCVNRKMTQPEELSEKQRRELRTLAKLAKAVHEVRLQNGCVPVYPPRPMAEVSFQDVEVHGDPSLNLSSRGDPYIRISYGGNSGDPLVSSVMQLAGHVAAQWCSDRGIPVPYRVQRTEAKNLDALHAFTRDVIYPQLAAGQIPSIQDMRTLQTLSGPYDIATRPLPNFSMGMDMYTKATSPLRRYSDMLVHWQIEAALLEEHRTGRSLVASTDTDNNDDTQSPPDENPHPFLPFSRAELVKEVIPMLRIRERHRKRIDNYDGTSEYILQALVRAWRFGQGAEQLPSTFTFTVGEVKPRQPIKGTINWFNRPAIIEPGKLGGLCLIADVKAGDVFKVELDEVNVFSKKIKVRALERMTEDTTV</sequence>
<feature type="domain" description="RNB" evidence="2">
    <location>
        <begin position="409"/>
        <end position="760"/>
    </location>
</feature>
<feature type="region of interest" description="Disordered" evidence="1">
    <location>
        <begin position="769"/>
        <end position="792"/>
    </location>
</feature>
<gene>
    <name evidence="3" type="ORF">B0T19DRAFT_412475</name>
</gene>
<proteinExistence type="predicted"/>
<dbReference type="PANTHER" id="PTHR23355">
    <property type="entry name" value="RIBONUCLEASE"/>
    <property type="match status" value="1"/>
</dbReference>
<dbReference type="GO" id="GO:0006402">
    <property type="term" value="P:mRNA catabolic process"/>
    <property type="evidence" value="ECO:0007669"/>
    <property type="project" value="TreeGrafter"/>
</dbReference>
<dbReference type="PANTHER" id="PTHR23355:SF65">
    <property type="entry name" value="EXORIBONUCLEASE CYT-4, PUTATIVE (AFU_ORTHOLOGUE AFUA_7G01550)-RELATED"/>
    <property type="match status" value="1"/>
</dbReference>
<feature type="compositionally biased region" description="Polar residues" evidence="1">
    <location>
        <begin position="556"/>
        <end position="567"/>
    </location>
</feature>
<keyword evidence="4" id="KW-1185">Reference proteome</keyword>
<dbReference type="Pfam" id="PF25522">
    <property type="entry name" value="OB_cyt-4"/>
    <property type="match status" value="1"/>
</dbReference>
<feature type="compositionally biased region" description="Polar residues" evidence="1">
    <location>
        <begin position="533"/>
        <end position="542"/>
    </location>
</feature>
<dbReference type="Pfam" id="PF00773">
    <property type="entry name" value="RNB"/>
    <property type="match status" value="1"/>
</dbReference>
<evidence type="ECO:0000313" key="4">
    <source>
        <dbReference type="Proteomes" id="UP001286456"/>
    </source>
</evidence>
<dbReference type="InterPro" id="IPR056624">
    <property type="entry name" value="WH_CYT4"/>
</dbReference>
<feature type="region of interest" description="Disordered" evidence="1">
    <location>
        <begin position="533"/>
        <end position="573"/>
    </location>
</feature>
<dbReference type="GO" id="GO:0000175">
    <property type="term" value="F:3'-5'-RNA exonuclease activity"/>
    <property type="evidence" value="ECO:0007669"/>
    <property type="project" value="TreeGrafter"/>
</dbReference>
<comment type="caution">
    <text evidence="3">The sequence shown here is derived from an EMBL/GenBank/DDBJ whole genome shotgun (WGS) entry which is preliminary data.</text>
</comment>
<dbReference type="SMART" id="SM00955">
    <property type="entry name" value="RNB"/>
    <property type="match status" value="1"/>
</dbReference>
<dbReference type="InterPro" id="IPR050180">
    <property type="entry name" value="RNR_Ribonuclease"/>
</dbReference>
<evidence type="ECO:0000259" key="2">
    <source>
        <dbReference type="SMART" id="SM00955"/>
    </source>
</evidence>
<protein>
    <recommendedName>
        <fullName evidence="2">RNB domain-containing protein</fullName>
    </recommendedName>
</protein>
<evidence type="ECO:0000313" key="3">
    <source>
        <dbReference type="EMBL" id="KAK3337402.1"/>
    </source>
</evidence>
<reference evidence="3" key="1">
    <citation type="journal article" date="2023" name="Mol. Phylogenet. Evol.">
        <title>Genome-scale phylogeny and comparative genomics of the fungal order Sordariales.</title>
        <authorList>
            <person name="Hensen N."/>
            <person name="Bonometti L."/>
            <person name="Westerberg I."/>
            <person name="Brannstrom I.O."/>
            <person name="Guillou S."/>
            <person name="Cros-Aarteil S."/>
            <person name="Calhoun S."/>
            <person name="Haridas S."/>
            <person name="Kuo A."/>
            <person name="Mondo S."/>
            <person name="Pangilinan J."/>
            <person name="Riley R."/>
            <person name="LaButti K."/>
            <person name="Andreopoulos B."/>
            <person name="Lipzen A."/>
            <person name="Chen C."/>
            <person name="Yan M."/>
            <person name="Daum C."/>
            <person name="Ng V."/>
            <person name="Clum A."/>
            <person name="Steindorff A."/>
            <person name="Ohm R.A."/>
            <person name="Martin F."/>
            <person name="Silar P."/>
            <person name="Natvig D.O."/>
            <person name="Lalanne C."/>
            <person name="Gautier V."/>
            <person name="Ament-Velasquez S.L."/>
            <person name="Kruys A."/>
            <person name="Hutchinson M.I."/>
            <person name="Powell A.J."/>
            <person name="Barry K."/>
            <person name="Miller A.N."/>
            <person name="Grigoriev I.V."/>
            <person name="Debuchy R."/>
            <person name="Gladieux P."/>
            <person name="Hiltunen Thoren M."/>
            <person name="Johannesson H."/>
        </authorList>
    </citation>
    <scope>NUCLEOTIDE SEQUENCE</scope>
    <source>
        <strain evidence="3">SMH4131-1</strain>
    </source>
</reference>
<dbReference type="Proteomes" id="UP001286456">
    <property type="component" value="Unassembled WGS sequence"/>
</dbReference>